<sequence length="1592" mass="181322">MLISERYFDGTQSLAIKVVPEQYDSDPDLFISMVIKNEVNDLIDQYFAHIKFRYKDTIKQGDTLYIGVRCINPCQYTIASNYISEIPMKDSNRTQIRLDGYSSTIFSYQIPSVNTNGITRAVTITMHSEDDYTPIDLYLSMDNTIYQMEERKIENLLEQGVGYMFTENDFGWCTNCYIYLLADVYTDGRYYVTFTSHSRSNTITQEKSDLIINARQQECVLYFALAADNDVMLYSTQYQGDTDFYISSSTRPNDYLDTTRILQQGLRFPHKCLIITAEDRTRWGFRTGVMNVCAYGFTTSTIQIDADEDNYGGRYDARDGVSYMLNLEKNSSQYFRYTNSKFIYAGNMTVSLTAYNLSSGQQPPRLFYKICPSTDGVACSLNSTEQRGQGMIEIASGNGNVTNGNTRTANIIHNRTLCPRASSCYYLINMFFPDQNGPMRTSFMLTYNSTAFQNITIDQNFKNVLIQGKYFYYALQPNSSDGFGFLQSLTIKLESKIGDADLVVSVVDQNPEIDQNQFEARGTDTFDSISLNNTGNFSLNRPLYIGVYATTFCVYEVSFEPVYKVEYNAKLVKAMPMTDSVAYANLYKTEFEESFYSFRPWWAGYEQRTIVFFAEVVFNNVFFYLEANDYPQFYVTEYNDKNDTIVLYPGDDQYSLYNTYFIRVRPDFQMQDLISSRDYIFNFFVFSQLPTSQIVDIHLNEKTFGYANESSVFFKHFIIENNATYNFSVIPIIGDPAILLKLSNNPIYPVSADVQSWDYKTDNEGKVTDSIIVTFPDRSSKYAFCDNAGFNLNGGNKSCGFYLAVECRSECIFNITVQIQGRENQSLPKYLIENNYYTGQVNNGQYSYFYFPLSKNLTGELVIILNKTGSIGQNGDSMILVNLMSESVSKSLTNWSYPVFSSYNIGSANFRPTQPEIIEICSSIISGRCSDNSCLLMIGVLGLTQNKPSKFRLMIQKQDNKLYDTKPIQDFITNAGDYKYYWFTSNVSVSNPNAAWEYQITTSATLDGGDVDLYISSLDGRFPVTEDYDFASENLGADSIYVNSNSSFFDEAGYNKSNGILFVVGVKAITPNVSFTLIMTGPSRTAITITNLTAGQQITRGLQGNVVTNRTNYFKWYNWGQKDFRINIDVTQGNVSAYINFVGEEVFNNNGLLALPVNNNNSKWVVYLNASQSGVLQVSKSDIGANKLFCYYCWYFITITTNLTGTTSYRISVNEVPDVGEEVALLQQNTSVSLTLPATGTASTRKFILDSKDPFVIQASVSTGYLIMYVGLYPESPRTRYQFYAEGSKEVKISVRQTDQNFKVGAFYYITCQSAQGRTTFALSLNQRKTVNQLENGIIYKDQYWNMDERIKLYYFQTPASRVNLFRAVINIQALTPGFYPILLLNRVSQTSTPSDFTKLSYPNMKTNNISFGDNFFSIANQRNFTYQIRDIGGNNTYYTIALYSFSYGMTDKRKPQFKISLTIDNRTLQSEHYSGKYYQMNLHEGEDLQLPGYYSSGIYDDYEQSENFEGFSWDDSWIDDIETSIGDSVKVTEFQNPLLDLEKEAASQTDSNHKSSFSEVITGSIKKVGSQIEEYFNKNLKASSDFINLQE</sequence>
<gene>
    <name evidence="1" type="primary">Contig17735.g18855</name>
    <name evidence="1" type="ORF">STYLEM_8689</name>
</gene>
<dbReference type="InParanoid" id="A0A078AFK4"/>
<keyword evidence="2" id="KW-1185">Reference proteome</keyword>
<protein>
    <submittedName>
        <fullName evidence="1">Uncharacterized protein</fullName>
    </submittedName>
</protein>
<organism evidence="1 2">
    <name type="scientific">Stylonychia lemnae</name>
    <name type="common">Ciliate</name>
    <dbReference type="NCBI Taxonomy" id="5949"/>
    <lineage>
        <taxon>Eukaryota</taxon>
        <taxon>Sar</taxon>
        <taxon>Alveolata</taxon>
        <taxon>Ciliophora</taxon>
        <taxon>Intramacronucleata</taxon>
        <taxon>Spirotrichea</taxon>
        <taxon>Stichotrichia</taxon>
        <taxon>Sporadotrichida</taxon>
        <taxon>Oxytrichidae</taxon>
        <taxon>Stylonychinae</taxon>
        <taxon>Stylonychia</taxon>
    </lineage>
</organism>
<reference evidence="1 2" key="1">
    <citation type="submission" date="2014-06" db="EMBL/GenBank/DDBJ databases">
        <authorList>
            <person name="Swart Estienne"/>
        </authorList>
    </citation>
    <scope>NUCLEOTIDE SEQUENCE [LARGE SCALE GENOMIC DNA]</scope>
    <source>
        <strain evidence="1 2">130c</strain>
    </source>
</reference>
<dbReference type="EMBL" id="CCKQ01008264">
    <property type="protein sequence ID" value="CDW79698.1"/>
    <property type="molecule type" value="Genomic_DNA"/>
</dbReference>
<proteinExistence type="predicted"/>
<name>A0A078AFK4_STYLE</name>
<evidence type="ECO:0000313" key="1">
    <source>
        <dbReference type="EMBL" id="CDW79698.1"/>
    </source>
</evidence>
<dbReference type="OrthoDB" id="10497858at2759"/>
<accession>A0A078AFK4</accession>
<evidence type="ECO:0000313" key="2">
    <source>
        <dbReference type="Proteomes" id="UP000039865"/>
    </source>
</evidence>
<dbReference type="Proteomes" id="UP000039865">
    <property type="component" value="Unassembled WGS sequence"/>
</dbReference>